<proteinExistence type="predicted"/>
<keyword evidence="3" id="KW-1185">Reference proteome</keyword>
<feature type="compositionally biased region" description="Low complexity" evidence="1">
    <location>
        <begin position="188"/>
        <end position="198"/>
    </location>
</feature>
<dbReference type="Proteomes" id="UP000006635">
    <property type="component" value="Segment"/>
</dbReference>
<organismHost>
    <name type="scientific">Culex nigripalpus</name>
    <dbReference type="NCBI Taxonomy" id="42429"/>
</organismHost>
<gene>
    <name evidence="2" type="primary">CUN007</name>
</gene>
<feature type="compositionally biased region" description="Basic and acidic residues" evidence="1">
    <location>
        <begin position="166"/>
        <end position="187"/>
    </location>
</feature>
<dbReference type="RefSeq" id="NP_203310.1">
    <property type="nucleotide sequence ID" value="NC_003084.1"/>
</dbReference>
<reference evidence="2 3" key="1">
    <citation type="journal article" date="2001" name="J. Virol.">
        <title>Genome sequence of a baculovirus pathogenic for Culex nigripalpus.</title>
        <authorList>
            <person name="Afonso C.L."/>
            <person name="Tulman E.R."/>
            <person name="Lu Z."/>
            <person name="Balinsky C.A."/>
            <person name="Moser B.A."/>
            <person name="Becnel J.J."/>
            <person name="Rock D.L."/>
            <person name="Kutish G.F."/>
        </authorList>
    </citation>
    <scope>NUCLEOTIDE SEQUENCE [LARGE SCALE GENOMIC DNA]</scope>
    <source>
        <strain evidence="3">Isolate Florida/1997</strain>
    </source>
</reference>
<feature type="region of interest" description="Disordered" evidence="1">
    <location>
        <begin position="102"/>
        <end position="211"/>
    </location>
</feature>
<evidence type="ECO:0000256" key="1">
    <source>
        <dbReference type="SAM" id="MobiDB-lite"/>
    </source>
</evidence>
<evidence type="ECO:0000313" key="3">
    <source>
        <dbReference type="Proteomes" id="UP000006635"/>
    </source>
</evidence>
<dbReference type="GeneID" id="921953"/>
<protein>
    <submittedName>
        <fullName evidence="2">Uncharacterized protein</fullName>
    </submittedName>
</protein>
<dbReference type="EMBL" id="AF403738">
    <property type="protein sequence ID" value="AAK94085.1"/>
    <property type="molecule type" value="Genomic_DNA"/>
</dbReference>
<evidence type="ECO:0000313" key="2">
    <source>
        <dbReference type="EMBL" id="AAK94085.1"/>
    </source>
</evidence>
<sequence length="211" mass="23260">MQFEIEIRNGNQLYSSRNQLILPGLTDVYYHYVSTSGPFGEDHPHDIKLHTTVHNYNPNLAVFVIQREGTELNKIAFRLQVYVLKATTFGAGEHIAEVNFIKPKGCGDGKRSVDTTVVEPNEPVNKRARTPSPAPVDQDLPEPKPEPESAAEPGPELPDMPTDDAQLEHEPEPDPKPEPEPESDSREPVPAAPVVAPVDGHVDESPQLVEV</sequence>
<organism evidence="2 3">
    <name type="scientific">Culex nigripalpus nucleopolyhedrovirus (isolate Florida/1997)</name>
    <name type="common">CuniNPV</name>
    <dbReference type="NCBI Taxonomy" id="645993"/>
    <lineage>
        <taxon>Viruses</taxon>
        <taxon>Viruses incertae sedis</taxon>
        <taxon>Naldaviricetes</taxon>
        <taxon>Lefavirales</taxon>
        <taxon>Baculoviridae</taxon>
        <taxon>Deltabaculovirus</taxon>
    </lineage>
</organism>
<accession>Q919Q9</accession>
<name>Q919Q9_NPVCO</name>
<dbReference type="KEGG" id="vg:921953"/>